<evidence type="ECO:0000256" key="5">
    <source>
        <dbReference type="ARBA" id="ARBA00022989"/>
    </source>
</evidence>
<evidence type="ECO:0000256" key="1">
    <source>
        <dbReference type="ARBA" id="ARBA00004651"/>
    </source>
</evidence>
<dbReference type="PANTHER" id="PTHR43163:SF6">
    <property type="entry name" value="DIPEPTIDE TRANSPORT SYSTEM PERMEASE PROTEIN DPPB-RELATED"/>
    <property type="match status" value="1"/>
</dbReference>
<keyword evidence="5 7" id="KW-1133">Transmembrane helix</keyword>
<keyword evidence="3" id="KW-1003">Cell membrane</keyword>
<feature type="domain" description="ABC transmembrane type-1" evidence="8">
    <location>
        <begin position="97"/>
        <end position="298"/>
    </location>
</feature>
<dbReference type="InterPro" id="IPR035906">
    <property type="entry name" value="MetI-like_sf"/>
</dbReference>
<protein>
    <submittedName>
        <fullName evidence="9">ABC transporter permease</fullName>
    </submittedName>
</protein>
<dbReference type="RefSeq" id="WP_349638405.1">
    <property type="nucleotide sequence ID" value="NZ_CP090958.1"/>
</dbReference>
<accession>A0ABY8QTV8</accession>
<keyword evidence="6 7" id="KW-0472">Membrane</keyword>
<comment type="subcellular location">
    <subcellularLocation>
        <location evidence="1 7">Cell membrane</location>
        <topology evidence="1 7">Multi-pass membrane protein</topology>
    </subcellularLocation>
</comment>
<dbReference type="Pfam" id="PF00528">
    <property type="entry name" value="BPD_transp_1"/>
    <property type="match status" value="1"/>
</dbReference>
<dbReference type="PANTHER" id="PTHR43163">
    <property type="entry name" value="DIPEPTIDE TRANSPORT SYSTEM PERMEASE PROTEIN DPPB-RELATED"/>
    <property type="match status" value="1"/>
</dbReference>
<dbReference type="Proteomes" id="UP001209083">
    <property type="component" value="Chromosome"/>
</dbReference>
<evidence type="ECO:0000313" key="9">
    <source>
        <dbReference type="EMBL" id="WGW11615.1"/>
    </source>
</evidence>
<dbReference type="Pfam" id="PF19300">
    <property type="entry name" value="BPD_transp_1_N"/>
    <property type="match status" value="1"/>
</dbReference>
<proteinExistence type="inferred from homology"/>
<feature type="transmembrane region" description="Helical" evidence="7">
    <location>
        <begin position="275"/>
        <end position="298"/>
    </location>
</feature>
<dbReference type="EMBL" id="CP090958">
    <property type="protein sequence ID" value="WGW11615.1"/>
    <property type="molecule type" value="Genomic_DNA"/>
</dbReference>
<evidence type="ECO:0000313" key="10">
    <source>
        <dbReference type="Proteomes" id="UP001209083"/>
    </source>
</evidence>
<reference evidence="9 10" key="1">
    <citation type="submission" date="2023-05" db="EMBL/GenBank/DDBJ databases">
        <title>Lithophilousrod everest ZFBP1038 complete genpme.</title>
        <authorList>
            <person name="Tian M."/>
        </authorList>
    </citation>
    <scope>NUCLEOTIDE SEQUENCE [LARGE SCALE GENOMIC DNA]</scope>
    <source>
        <strain evidence="9 10">ZFBP1038</strain>
    </source>
</reference>
<keyword evidence="2 7" id="KW-0813">Transport</keyword>
<keyword evidence="4 7" id="KW-0812">Transmembrane</keyword>
<evidence type="ECO:0000256" key="4">
    <source>
        <dbReference type="ARBA" id="ARBA00022692"/>
    </source>
</evidence>
<feature type="transmembrane region" description="Helical" evidence="7">
    <location>
        <begin position="103"/>
        <end position="125"/>
    </location>
</feature>
<keyword evidence="10" id="KW-1185">Reference proteome</keyword>
<dbReference type="PROSITE" id="PS50928">
    <property type="entry name" value="ABC_TM1"/>
    <property type="match status" value="1"/>
</dbReference>
<evidence type="ECO:0000256" key="3">
    <source>
        <dbReference type="ARBA" id="ARBA00022475"/>
    </source>
</evidence>
<feature type="transmembrane region" description="Helical" evidence="7">
    <location>
        <begin position="163"/>
        <end position="188"/>
    </location>
</feature>
<dbReference type="Gene3D" id="1.10.3720.10">
    <property type="entry name" value="MetI-like"/>
    <property type="match status" value="1"/>
</dbReference>
<dbReference type="InterPro" id="IPR000515">
    <property type="entry name" value="MetI-like"/>
</dbReference>
<name>A0ABY8QTV8_9MICO</name>
<dbReference type="InterPro" id="IPR045621">
    <property type="entry name" value="BPD_transp_1_N"/>
</dbReference>
<feature type="transmembrane region" description="Helical" evidence="7">
    <location>
        <begin position="137"/>
        <end position="157"/>
    </location>
</feature>
<comment type="similarity">
    <text evidence="7">Belongs to the binding-protein-dependent transport system permease family.</text>
</comment>
<evidence type="ECO:0000259" key="8">
    <source>
        <dbReference type="PROSITE" id="PS50928"/>
    </source>
</evidence>
<evidence type="ECO:0000256" key="2">
    <source>
        <dbReference type="ARBA" id="ARBA00022448"/>
    </source>
</evidence>
<gene>
    <name evidence="9" type="ORF">LWF01_16210</name>
</gene>
<dbReference type="SUPFAM" id="SSF161098">
    <property type="entry name" value="MetI-like"/>
    <property type="match status" value="1"/>
</dbReference>
<feature type="transmembrane region" description="Helical" evidence="7">
    <location>
        <begin position="229"/>
        <end position="255"/>
    </location>
</feature>
<evidence type="ECO:0000256" key="6">
    <source>
        <dbReference type="ARBA" id="ARBA00023136"/>
    </source>
</evidence>
<dbReference type="CDD" id="cd06261">
    <property type="entry name" value="TM_PBP2"/>
    <property type="match status" value="1"/>
</dbReference>
<evidence type="ECO:0000256" key="7">
    <source>
        <dbReference type="RuleBase" id="RU363032"/>
    </source>
</evidence>
<organism evidence="9 10">
    <name type="scientific">Saxibacter everestensis</name>
    <dbReference type="NCBI Taxonomy" id="2909229"/>
    <lineage>
        <taxon>Bacteria</taxon>
        <taxon>Bacillati</taxon>
        <taxon>Actinomycetota</taxon>
        <taxon>Actinomycetes</taxon>
        <taxon>Micrococcales</taxon>
        <taxon>Brevibacteriaceae</taxon>
        <taxon>Saxibacter</taxon>
    </lineage>
</organism>
<sequence length="313" mass="33154">MSYVFRRVGQAVIVLLAAFTGAFILLQALPGDAIMIKFENPELGLSADQIQNIRLSYGIDTPLVIQYVHTLAGFITGDFGYSINSGTAVRSLLAEVLPQTARLAVLGFLAAALLAVGIAFASTFSRFGWLRKFLRNLPSLFISVPVFWLGIMLIQIFSFKLGLIPAVGAGPAQALILPVATLAVPIAAPLAQVLTRSIDEINAQPFIAVVQAKGAPPGWILWRNVAKNAVLPTLTIAGVLFGELIAGAVVTETVFGRAGIGRLTEQAVASQDTPVLQAIVILSASVFVLVNLTVDLLYPLLDPRLKTKVGAAT</sequence>